<reference evidence="2" key="1">
    <citation type="submission" date="2020-02" db="EMBL/GenBank/DDBJ databases">
        <authorList>
            <person name="Meier V. D."/>
        </authorList>
    </citation>
    <scope>NUCLEOTIDE SEQUENCE</scope>
    <source>
        <strain evidence="2">AVDCRST_MAG16</strain>
    </source>
</reference>
<feature type="non-terminal residue" evidence="2">
    <location>
        <position position="1"/>
    </location>
</feature>
<evidence type="ECO:0000313" key="2">
    <source>
        <dbReference type="EMBL" id="CAA9360704.1"/>
    </source>
</evidence>
<name>A0A6J4MPA4_9ACTN</name>
<dbReference type="EMBL" id="CADCUE010000285">
    <property type="protein sequence ID" value="CAA9360704.1"/>
    <property type="molecule type" value="Genomic_DNA"/>
</dbReference>
<protein>
    <submittedName>
        <fullName evidence="2">Uncharacterized protein</fullName>
    </submittedName>
</protein>
<accession>A0A6J4MPA4</accession>
<dbReference type="AlphaFoldDB" id="A0A6J4MPA4"/>
<feature type="compositionally biased region" description="Low complexity" evidence="1">
    <location>
        <begin position="10"/>
        <end position="33"/>
    </location>
</feature>
<proteinExistence type="predicted"/>
<organism evidence="2">
    <name type="scientific">uncultured Frankineae bacterium</name>
    <dbReference type="NCBI Taxonomy" id="437475"/>
    <lineage>
        <taxon>Bacteria</taxon>
        <taxon>Bacillati</taxon>
        <taxon>Actinomycetota</taxon>
        <taxon>Actinomycetes</taxon>
        <taxon>Frankiales</taxon>
        <taxon>environmental samples</taxon>
    </lineage>
</organism>
<feature type="region of interest" description="Disordered" evidence="1">
    <location>
        <begin position="1"/>
        <end position="33"/>
    </location>
</feature>
<evidence type="ECO:0000256" key="1">
    <source>
        <dbReference type="SAM" id="MobiDB-lite"/>
    </source>
</evidence>
<sequence length="80" mass="8537">WGRAPNWTRSCSSSCWPSSSPGGSAPGWPVSSGRCARCCRRLTARLRRPAGWCRSGCSSSTRPVAACRRWRCGCSTTGAA</sequence>
<gene>
    <name evidence="2" type="ORF">AVDCRST_MAG16-3027</name>
</gene>
<feature type="non-terminal residue" evidence="2">
    <location>
        <position position="80"/>
    </location>
</feature>